<name>A0A2A6ZYT2_9FIRM</name>
<dbReference type="Proteomes" id="UP000219901">
    <property type="component" value="Unassembled WGS sequence"/>
</dbReference>
<dbReference type="EMBL" id="NMTV01000063">
    <property type="protein sequence ID" value="PDX71973.1"/>
    <property type="molecule type" value="Genomic_DNA"/>
</dbReference>
<sequence>MVRIHPRPPRTPVSNGYRSFCFTCLEKGAARVDSNSCGAVAEDSVKTAQWAVFSSAARVIHPRPPKSLNIYNTLRFLFCDEIKLIERVDSNSIDPPNSPAGESPCATATTAASGRNREELLGLRPAGCACRPRHDAAAGSRDTGSLYSAARDICPHTYCICP</sequence>
<reference evidence="1 2" key="1">
    <citation type="journal article" date="2017" name="Front. Microbiol.">
        <title>New Insights into the Diversity of the Genus Faecalibacterium.</title>
        <authorList>
            <person name="Benevides L."/>
            <person name="Burman S."/>
            <person name="Martin R."/>
            <person name="Robert V."/>
            <person name="Thomas M."/>
            <person name="Miquel S."/>
            <person name="Chain F."/>
            <person name="Sokol H."/>
            <person name="Bermudez-Humaran L.G."/>
            <person name="Morrison M."/>
            <person name="Langella P."/>
            <person name="Azevedo V.A."/>
            <person name="Chatel J.M."/>
            <person name="Soares S."/>
        </authorList>
    </citation>
    <scope>NUCLEOTIDE SEQUENCE [LARGE SCALE GENOMIC DNA]</scope>
    <source>
        <strain evidence="1 2">CNCM I 4546</strain>
    </source>
</reference>
<organism evidence="1 2">
    <name type="scientific">Faecalibacterium prausnitzii</name>
    <dbReference type="NCBI Taxonomy" id="853"/>
    <lineage>
        <taxon>Bacteria</taxon>
        <taxon>Bacillati</taxon>
        <taxon>Bacillota</taxon>
        <taxon>Clostridia</taxon>
        <taxon>Eubacteriales</taxon>
        <taxon>Oscillospiraceae</taxon>
        <taxon>Faecalibacterium</taxon>
    </lineage>
</organism>
<dbReference type="AlphaFoldDB" id="A0A2A6ZYT2"/>
<evidence type="ECO:0000313" key="2">
    <source>
        <dbReference type="Proteomes" id="UP000219901"/>
    </source>
</evidence>
<gene>
    <name evidence="1" type="ORF">CGS55_10875</name>
</gene>
<accession>A0A2A6ZYT2</accession>
<protein>
    <submittedName>
        <fullName evidence="1">Uncharacterized protein</fullName>
    </submittedName>
</protein>
<comment type="caution">
    <text evidence="1">The sequence shown here is derived from an EMBL/GenBank/DDBJ whole genome shotgun (WGS) entry which is preliminary data.</text>
</comment>
<proteinExistence type="predicted"/>
<evidence type="ECO:0000313" key="1">
    <source>
        <dbReference type="EMBL" id="PDX71973.1"/>
    </source>
</evidence>